<evidence type="ECO:0000256" key="2">
    <source>
        <dbReference type="ARBA" id="ARBA00022679"/>
    </source>
</evidence>
<dbReference type="AlphaFoldDB" id="A0A2N8ZGC3"/>
<accession>A0A2N8ZGC3</accession>
<protein>
    <submittedName>
        <fullName evidence="4">Putative Bacterial transferase hexapeptide repeat protein</fullName>
    </submittedName>
</protein>
<evidence type="ECO:0000256" key="1">
    <source>
        <dbReference type="ARBA" id="ARBA00007274"/>
    </source>
</evidence>
<comment type="similarity">
    <text evidence="1">Belongs to the transferase hexapeptide repeat family.</text>
</comment>
<dbReference type="CDD" id="cd03349">
    <property type="entry name" value="LbH_XAT"/>
    <property type="match status" value="1"/>
</dbReference>
<dbReference type="Gene3D" id="2.160.10.10">
    <property type="entry name" value="Hexapeptide repeat proteins"/>
    <property type="match status" value="1"/>
</dbReference>
<dbReference type="OrthoDB" id="9815592at2"/>
<keyword evidence="3" id="KW-0677">Repeat</keyword>
<dbReference type="PROSITE" id="PS00101">
    <property type="entry name" value="HEXAPEP_TRANSFERASES"/>
    <property type="match status" value="1"/>
</dbReference>
<proteinExistence type="inferred from homology"/>
<keyword evidence="2 4" id="KW-0808">Transferase</keyword>
<reference evidence="4 5" key="1">
    <citation type="submission" date="2017-10" db="EMBL/GenBank/DDBJ databases">
        <authorList>
            <person name="Banno H."/>
            <person name="Chua N.-H."/>
        </authorList>
    </citation>
    <scope>NUCLEOTIDE SEQUENCE [LARGE SCALE GENOMIC DNA]</scope>
    <source>
        <strain evidence="4">Vibrio tapetis CECT4600</strain>
    </source>
</reference>
<dbReference type="RefSeq" id="WP_102523362.1">
    <property type="nucleotide sequence ID" value="NZ_LT960611.1"/>
</dbReference>
<dbReference type="KEGG" id="vta:A2998"/>
<name>A0A2N8ZGC3_9VIBR</name>
<evidence type="ECO:0000256" key="3">
    <source>
        <dbReference type="ARBA" id="ARBA00022737"/>
    </source>
</evidence>
<evidence type="ECO:0000313" key="4">
    <source>
        <dbReference type="EMBL" id="SON50964.1"/>
    </source>
</evidence>
<dbReference type="InterPro" id="IPR050179">
    <property type="entry name" value="Trans_hexapeptide_repeat"/>
</dbReference>
<evidence type="ECO:0000313" key="5">
    <source>
        <dbReference type="Proteomes" id="UP000235828"/>
    </source>
</evidence>
<dbReference type="Proteomes" id="UP000235828">
    <property type="component" value="Chromosome A"/>
</dbReference>
<dbReference type="GO" id="GO:0016740">
    <property type="term" value="F:transferase activity"/>
    <property type="evidence" value="ECO:0007669"/>
    <property type="project" value="UniProtKB-KW"/>
</dbReference>
<dbReference type="EMBL" id="LT960611">
    <property type="protein sequence ID" value="SON50964.1"/>
    <property type="molecule type" value="Genomic_DNA"/>
</dbReference>
<dbReference type="InterPro" id="IPR011004">
    <property type="entry name" value="Trimer_LpxA-like_sf"/>
</dbReference>
<gene>
    <name evidence="4" type="ORF">VTAP4600_A2998</name>
</gene>
<dbReference type="InterPro" id="IPR018357">
    <property type="entry name" value="Hexapep_transf_CS"/>
</dbReference>
<dbReference type="PANTHER" id="PTHR43300:SF11">
    <property type="entry name" value="ACETYLTRANSFERASE RV3034C-RELATED"/>
    <property type="match status" value="1"/>
</dbReference>
<dbReference type="PANTHER" id="PTHR43300">
    <property type="entry name" value="ACETYLTRANSFERASE"/>
    <property type="match status" value="1"/>
</dbReference>
<sequence length="216" mass="24249">MMLNSIKDGIRWFIYALKYRRAKVYFGSTLSANCSLSQYSVVFSGVTLIDVAVDTGTYVQTASTILHSDIGKYCSIASNVSIGLIDHPMTYLSTNPMFYDASQPLPRFYTSSLRSKKPTRTTIGSDVWIADSAFIKSGVIVGHGAIVAAGSIVVNDVEPYSIVGGNPARHLRYRFDKSLIEKLLQSQWWELDSDVLERYSEYFQDPDEFIKQIKRV</sequence>
<organism evidence="4 5">
    <name type="scientific">Vibrio tapetis subsp. tapetis</name>
    <dbReference type="NCBI Taxonomy" id="1671868"/>
    <lineage>
        <taxon>Bacteria</taxon>
        <taxon>Pseudomonadati</taxon>
        <taxon>Pseudomonadota</taxon>
        <taxon>Gammaproteobacteria</taxon>
        <taxon>Vibrionales</taxon>
        <taxon>Vibrionaceae</taxon>
        <taxon>Vibrio</taxon>
    </lineage>
</organism>
<keyword evidence="5" id="KW-1185">Reference proteome</keyword>
<dbReference type="SUPFAM" id="SSF51161">
    <property type="entry name" value="Trimeric LpxA-like enzymes"/>
    <property type="match status" value="1"/>
</dbReference>